<sequence>MARDVPVDGLTRGHCQELREVARAFGLSFEAGPVAMARHPGWQVRSAGGTLALAVAGIAPAADRPALWGEAVELRRILSPMTSRPFASRPSPPRP</sequence>
<dbReference type="RefSeq" id="WP_148595092.1">
    <property type="nucleotide sequence ID" value="NZ_CP042997.1"/>
</dbReference>
<reference evidence="1 2" key="1">
    <citation type="submission" date="2019-08" db="EMBL/GenBank/DDBJ databases">
        <title>Deep-cultivation of Planctomycetes and their phenomic and genomic characterization uncovers novel biology.</title>
        <authorList>
            <person name="Wiegand S."/>
            <person name="Jogler M."/>
            <person name="Boedeker C."/>
            <person name="Pinto D."/>
            <person name="Vollmers J."/>
            <person name="Rivas-Marin E."/>
            <person name="Kohn T."/>
            <person name="Peeters S.H."/>
            <person name="Heuer A."/>
            <person name="Rast P."/>
            <person name="Oberbeckmann S."/>
            <person name="Bunk B."/>
            <person name="Jeske O."/>
            <person name="Meyerdierks A."/>
            <person name="Storesund J.E."/>
            <person name="Kallscheuer N."/>
            <person name="Luecker S."/>
            <person name="Lage O.M."/>
            <person name="Pohl T."/>
            <person name="Merkel B.J."/>
            <person name="Hornburger P."/>
            <person name="Mueller R.-W."/>
            <person name="Bruemmer F."/>
            <person name="Labrenz M."/>
            <person name="Spormann A.M."/>
            <person name="Op den Camp H."/>
            <person name="Overmann J."/>
            <person name="Amann R."/>
            <person name="Jetten M.S.M."/>
            <person name="Mascher T."/>
            <person name="Medema M.H."/>
            <person name="Devos D.P."/>
            <person name="Kaster A.-K."/>
            <person name="Ovreas L."/>
            <person name="Rohde M."/>
            <person name="Galperin M.Y."/>
            <person name="Jogler C."/>
        </authorList>
    </citation>
    <scope>NUCLEOTIDE SEQUENCE [LARGE SCALE GENOMIC DNA]</scope>
    <source>
        <strain evidence="1 2">OJF2</strain>
    </source>
</reference>
<protein>
    <submittedName>
        <fullName evidence="1">Uncharacterized protein</fullName>
    </submittedName>
</protein>
<proteinExistence type="predicted"/>
<gene>
    <name evidence="1" type="ORF">OJF2_38180</name>
</gene>
<evidence type="ECO:0000313" key="1">
    <source>
        <dbReference type="EMBL" id="QEH35270.1"/>
    </source>
</evidence>
<organism evidence="1 2">
    <name type="scientific">Aquisphaera giovannonii</name>
    <dbReference type="NCBI Taxonomy" id="406548"/>
    <lineage>
        <taxon>Bacteria</taxon>
        <taxon>Pseudomonadati</taxon>
        <taxon>Planctomycetota</taxon>
        <taxon>Planctomycetia</taxon>
        <taxon>Isosphaerales</taxon>
        <taxon>Isosphaeraceae</taxon>
        <taxon>Aquisphaera</taxon>
    </lineage>
</organism>
<evidence type="ECO:0000313" key="2">
    <source>
        <dbReference type="Proteomes" id="UP000324233"/>
    </source>
</evidence>
<keyword evidence="2" id="KW-1185">Reference proteome</keyword>
<dbReference type="KEGG" id="agv:OJF2_38180"/>
<dbReference type="Proteomes" id="UP000324233">
    <property type="component" value="Chromosome"/>
</dbReference>
<accession>A0A5B9W5L7</accession>
<name>A0A5B9W5L7_9BACT</name>
<dbReference type="AlphaFoldDB" id="A0A5B9W5L7"/>
<dbReference type="EMBL" id="CP042997">
    <property type="protein sequence ID" value="QEH35270.1"/>
    <property type="molecule type" value="Genomic_DNA"/>
</dbReference>